<dbReference type="InterPro" id="IPR032710">
    <property type="entry name" value="NTF2-like_dom_sf"/>
</dbReference>
<dbReference type="Pfam" id="PF17775">
    <property type="entry name" value="YchJ_M-like"/>
    <property type="match status" value="1"/>
</dbReference>
<reference evidence="2" key="1">
    <citation type="journal article" date="2021" name="PeerJ">
        <title>Extensive microbial diversity within the chicken gut microbiome revealed by metagenomics and culture.</title>
        <authorList>
            <person name="Gilroy R."/>
            <person name="Ravi A."/>
            <person name="Getino M."/>
            <person name="Pursley I."/>
            <person name="Horton D.L."/>
            <person name="Alikhan N.F."/>
            <person name="Baker D."/>
            <person name="Gharbi K."/>
            <person name="Hall N."/>
            <person name="Watson M."/>
            <person name="Adriaenssens E.M."/>
            <person name="Foster-Nyarko E."/>
            <person name="Jarju S."/>
            <person name="Secka A."/>
            <person name="Antonio M."/>
            <person name="Oren A."/>
            <person name="Chaudhuri R.R."/>
            <person name="La Ragione R."/>
            <person name="Hildebrand F."/>
            <person name="Pallen M.J."/>
        </authorList>
    </citation>
    <scope>NUCLEOTIDE SEQUENCE</scope>
    <source>
        <strain evidence="2">ChiGjej2B2-19336</strain>
    </source>
</reference>
<dbReference type="Pfam" id="PF02810">
    <property type="entry name" value="SEC-C"/>
    <property type="match status" value="2"/>
</dbReference>
<name>A0A921AWC6_9BACT</name>
<dbReference type="RefSeq" id="WP_304122263.1">
    <property type="nucleotide sequence ID" value="NZ_DYZA01000128.1"/>
</dbReference>
<dbReference type="Proteomes" id="UP000698963">
    <property type="component" value="Unassembled WGS sequence"/>
</dbReference>
<reference evidence="2" key="2">
    <citation type="submission" date="2021-09" db="EMBL/GenBank/DDBJ databases">
        <authorList>
            <person name="Gilroy R."/>
        </authorList>
    </citation>
    <scope>NUCLEOTIDE SEQUENCE</scope>
    <source>
        <strain evidence="2">ChiGjej2B2-19336</strain>
    </source>
</reference>
<dbReference type="SUPFAM" id="SSF103642">
    <property type="entry name" value="Sec-C motif"/>
    <property type="match status" value="1"/>
</dbReference>
<gene>
    <name evidence="2" type="ORF">K8W16_06550</name>
</gene>
<accession>A0A921AWC6</accession>
<dbReference type="PANTHER" id="PTHR33747">
    <property type="entry name" value="UPF0225 PROTEIN SCO1677"/>
    <property type="match status" value="1"/>
</dbReference>
<evidence type="ECO:0000313" key="2">
    <source>
        <dbReference type="EMBL" id="HJD97286.1"/>
    </source>
</evidence>
<evidence type="ECO:0000313" key="3">
    <source>
        <dbReference type="Proteomes" id="UP000698963"/>
    </source>
</evidence>
<dbReference type="PANTHER" id="PTHR33747:SF1">
    <property type="entry name" value="ADENYLATE CYCLASE-ASSOCIATED CAP C-TERMINAL DOMAIN-CONTAINING PROTEIN"/>
    <property type="match status" value="1"/>
</dbReference>
<proteinExistence type="predicted"/>
<dbReference type="AlphaFoldDB" id="A0A921AWC6"/>
<organism evidence="2 3">
    <name type="scientific">Mailhella massiliensis</name>
    <dbReference type="NCBI Taxonomy" id="1903261"/>
    <lineage>
        <taxon>Bacteria</taxon>
        <taxon>Pseudomonadati</taxon>
        <taxon>Thermodesulfobacteriota</taxon>
        <taxon>Desulfovibrionia</taxon>
        <taxon>Desulfovibrionales</taxon>
        <taxon>Desulfovibrionaceae</taxon>
        <taxon>Mailhella</taxon>
    </lineage>
</organism>
<sequence>MSLCPCGSGLELDACCGQYIEGKAKAPTAEALMRSRYTAHCLGRYQYLTDTTHPQFREDASADEIKEWSSMMTWEGLEIIETVEGGENDSTGEVKFSAHYSVQNMPQELREDAFFRKEGDEWFYVEGNVYAKQPVRRETPKVGRNDPCPCGSGKKYKKCCMPR</sequence>
<protein>
    <submittedName>
        <fullName evidence="2">YchJ family protein</fullName>
    </submittedName>
</protein>
<dbReference type="InterPro" id="IPR004027">
    <property type="entry name" value="SEC_C_motif"/>
</dbReference>
<evidence type="ECO:0000259" key="1">
    <source>
        <dbReference type="Pfam" id="PF17775"/>
    </source>
</evidence>
<dbReference type="Gene3D" id="3.10.450.50">
    <property type="match status" value="1"/>
</dbReference>
<comment type="caution">
    <text evidence="2">The sequence shown here is derived from an EMBL/GenBank/DDBJ whole genome shotgun (WGS) entry which is preliminary data.</text>
</comment>
<dbReference type="EMBL" id="DYZA01000128">
    <property type="protein sequence ID" value="HJD97286.1"/>
    <property type="molecule type" value="Genomic_DNA"/>
</dbReference>
<dbReference type="SUPFAM" id="SSF54427">
    <property type="entry name" value="NTF2-like"/>
    <property type="match status" value="1"/>
</dbReference>
<dbReference type="InterPro" id="IPR048469">
    <property type="entry name" value="YchJ-like_M"/>
</dbReference>
<feature type="domain" description="YchJ-like middle NTF2-like" evidence="1">
    <location>
        <begin position="28"/>
        <end position="127"/>
    </location>
</feature>
<dbReference type="NCBIfam" id="NF002449">
    <property type="entry name" value="PRK01617.1"/>
    <property type="match status" value="1"/>
</dbReference>